<dbReference type="CDD" id="cd07820">
    <property type="entry name" value="SRPBCC_3"/>
    <property type="match status" value="1"/>
</dbReference>
<dbReference type="InterPro" id="IPR036291">
    <property type="entry name" value="NAD(P)-bd_dom_sf"/>
</dbReference>
<dbReference type="InterPro" id="IPR023393">
    <property type="entry name" value="START-like_dom_sf"/>
</dbReference>
<evidence type="ECO:0000313" key="2">
    <source>
        <dbReference type="Proteomes" id="UP001521150"/>
    </source>
</evidence>
<name>A0ABS8ZCQ1_9PSEU</name>
<dbReference type="Gene3D" id="3.30.530.20">
    <property type="match status" value="1"/>
</dbReference>
<accession>A0ABS8ZCQ1</accession>
<keyword evidence="2" id="KW-1185">Reference proteome</keyword>
<dbReference type="RefSeq" id="WP_233725835.1">
    <property type="nucleotide sequence ID" value="NZ_JAJVCN010000001.1"/>
</dbReference>
<dbReference type="EMBL" id="JAJVCN010000001">
    <property type="protein sequence ID" value="MCE7004308.1"/>
    <property type="molecule type" value="Genomic_DNA"/>
</dbReference>
<dbReference type="SUPFAM" id="SSF55961">
    <property type="entry name" value="Bet v1-like"/>
    <property type="match status" value="1"/>
</dbReference>
<comment type="caution">
    <text evidence="1">The sequence shown here is derived from an EMBL/GenBank/DDBJ whole genome shotgun (WGS) entry which is preliminary data.</text>
</comment>
<gene>
    <name evidence="1" type="ORF">LWC34_15900</name>
</gene>
<protein>
    <submittedName>
        <fullName evidence="1">Uncharacterized protein</fullName>
    </submittedName>
</protein>
<organism evidence="1 2">
    <name type="scientific">Kibdelosporangium philippinense</name>
    <dbReference type="NCBI Taxonomy" id="211113"/>
    <lineage>
        <taxon>Bacteria</taxon>
        <taxon>Bacillati</taxon>
        <taxon>Actinomycetota</taxon>
        <taxon>Actinomycetes</taxon>
        <taxon>Pseudonocardiales</taxon>
        <taxon>Pseudonocardiaceae</taxon>
        <taxon>Kibdelosporangium</taxon>
    </lineage>
</organism>
<dbReference type="Proteomes" id="UP001521150">
    <property type="component" value="Unassembled WGS sequence"/>
</dbReference>
<evidence type="ECO:0000313" key="1">
    <source>
        <dbReference type="EMBL" id="MCE7004308.1"/>
    </source>
</evidence>
<sequence length="309" mass="33822">MGSAFSAPATMWETYRCLAPLRGGKFAVNGGYLIAMGIVYSSVLDAPLQQVFDWHARPGALVRLSPPWQPVHVVQESDSLRDGTAILGMPGGVRWIAQHQAAGYHPPDVFVDHLEGPLSRVTYWRHRHEFTAEGPLRTRLTDRVETPVPKAVLRPMFDYRHQQLAADLAVHAAYSKTPLTVAVTGSESAIGTAFTALLSTGGHRVVRSLDGVDGVVDLAGSSIELARRAASAGARVFVNTSRYREDTPGIRMVWVRPSSLSRDHLCDFYLRALVDDRLSGPVNAVLPETTVVRPRGNLLKSIVDRLTSR</sequence>
<proteinExistence type="predicted"/>
<dbReference type="SUPFAM" id="SSF51735">
    <property type="entry name" value="NAD(P)-binding Rossmann-fold domains"/>
    <property type="match status" value="1"/>
</dbReference>
<reference evidence="1 2" key="1">
    <citation type="submission" date="2021-12" db="EMBL/GenBank/DDBJ databases">
        <title>Genome sequence of Kibdelosporangium philippinense ATCC 49844.</title>
        <authorList>
            <person name="Fedorov E.A."/>
            <person name="Omeragic M."/>
            <person name="Shalygina K.F."/>
            <person name="Maclea K.S."/>
        </authorList>
    </citation>
    <scope>NUCLEOTIDE SEQUENCE [LARGE SCALE GENOMIC DNA]</scope>
    <source>
        <strain evidence="1 2">ATCC 49844</strain>
    </source>
</reference>